<comment type="caution">
    <text evidence="1">The sequence shown here is derived from an EMBL/GenBank/DDBJ whole genome shotgun (WGS) entry which is preliminary data.</text>
</comment>
<keyword evidence="2" id="KW-1185">Reference proteome</keyword>
<gene>
    <name evidence="1" type="ORF">CAUJ_LOCUS5764</name>
</gene>
<reference evidence="1" key="1">
    <citation type="submission" date="2020-10" db="EMBL/GenBank/DDBJ databases">
        <authorList>
            <person name="Kikuchi T."/>
        </authorList>
    </citation>
    <scope>NUCLEOTIDE SEQUENCE</scope>
    <source>
        <strain evidence="1">NKZ352</strain>
    </source>
</reference>
<dbReference type="AlphaFoldDB" id="A0A8S1H2S9"/>
<accession>A0A8S1H2S9</accession>
<evidence type="ECO:0000313" key="1">
    <source>
        <dbReference type="EMBL" id="CAD6189845.1"/>
    </source>
</evidence>
<dbReference type="SUPFAM" id="SSF89796">
    <property type="entry name" value="CoA-transferase family III (CaiB/BaiF)"/>
    <property type="match status" value="1"/>
</dbReference>
<dbReference type="EMBL" id="CAJGYM010000012">
    <property type="protein sequence ID" value="CAD6189845.1"/>
    <property type="molecule type" value="Genomic_DNA"/>
</dbReference>
<evidence type="ECO:0000313" key="2">
    <source>
        <dbReference type="Proteomes" id="UP000835052"/>
    </source>
</evidence>
<name>A0A8S1H2S9_9PELO</name>
<dbReference type="InterPro" id="IPR023606">
    <property type="entry name" value="CoA-Trfase_III_dom_1_sf"/>
</dbReference>
<organism evidence="1 2">
    <name type="scientific">Caenorhabditis auriculariae</name>
    <dbReference type="NCBI Taxonomy" id="2777116"/>
    <lineage>
        <taxon>Eukaryota</taxon>
        <taxon>Metazoa</taxon>
        <taxon>Ecdysozoa</taxon>
        <taxon>Nematoda</taxon>
        <taxon>Chromadorea</taxon>
        <taxon>Rhabditida</taxon>
        <taxon>Rhabditina</taxon>
        <taxon>Rhabditomorpha</taxon>
        <taxon>Rhabditoidea</taxon>
        <taxon>Rhabditidae</taxon>
        <taxon>Peloderinae</taxon>
        <taxon>Caenorhabditis</taxon>
    </lineage>
</organism>
<dbReference type="OrthoDB" id="5783100at2759"/>
<sequence length="206" mass="23090">MARSVAVFRIFRKSFQINLDNFPAMTSWLPQTLFKFQNIARTSRANLYVGSNVKLRKELSGSLLGGVNVIAVHGDKNTHLVTKVLADHGANVRHFDIKGVSTQKYTAPEREIDLKKSDDLVYLENVIRKADVFVDGLQKGGLLEKAAARNSQLIVARCDCNDPFSALSAVSSIAMALYSKEKRSVGQHLVIEDKMDYWKELNDSFR</sequence>
<protein>
    <submittedName>
        <fullName evidence="1">Uncharacterized protein</fullName>
    </submittedName>
</protein>
<dbReference type="Gene3D" id="3.40.50.10540">
    <property type="entry name" value="Crotonobetainyl-coa:carnitine coa-transferase, domain 1"/>
    <property type="match status" value="1"/>
</dbReference>
<proteinExistence type="predicted"/>
<dbReference type="Proteomes" id="UP000835052">
    <property type="component" value="Unassembled WGS sequence"/>
</dbReference>